<dbReference type="OrthoDB" id="1434300at2759"/>
<feature type="compositionally biased region" description="Basic and acidic residues" evidence="1">
    <location>
        <begin position="132"/>
        <end position="145"/>
    </location>
</feature>
<reference evidence="2" key="1">
    <citation type="submission" date="2018-05" db="EMBL/GenBank/DDBJ databases">
        <title>Draft genome of Mucuna pruriens seed.</title>
        <authorList>
            <person name="Nnadi N.E."/>
            <person name="Vos R."/>
            <person name="Hasami M.H."/>
            <person name="Devisetty U.K."/>
            <person name="Aguiy J.C."/>
        </authorList>
    </citation>
    <scope>NUCLEOTIDE SEQUENCE [LARGE SCALE GENOMIC DNA]</scope>
    <source>
        <strain evidence="2">JCA_2017</strain>
    </source>
</reference>
<sequence length="279" mass="31743">MEETRTRVEKHIEVEEDHADRLEAERQSGARDMRLAPQGGPRGEVKYPPKPRDYPLTLTPLPYVRKEHRYCDLWPFDEDCRTLQEQIERMIQEGHLGQYVRRGKEKASVSPRLARKWVEESHLEKPVAMLNKRKEGRKEANHPREGTLGLERPNNSEKGQHNPYSGNHLQREGHETCKKLGLQPTDLEACIGKVYGFAGEQVTIKSVIELETTFGERTNARTIPLLYTVVNVDASYNIIMGRLALNKLGVIVSTLHLCMKYPVGQELTTESLGGAVKIA</sequence>
<feature type="region of interest" description="Disordered" evidence="1">
    <location>
        <begin position="128"/>
        <end position="170"/>
    </location>
</feature>
<dbReference type="Proteomes" id="UP000257109">
    <property type="component" value="Unassembled WGS sequence"/>
</dbReference>
<gene>
    <name evidence="2" type="ORF">CR513_47966</name>
</gene>
<feature type="compositionally biased region" description="Basic and acidic residues" evidence="1">
    <location>
        <begin position="43"/>
        <end position="53"/>
    </location>
</feature>
<accession>A0A371F2L6</accession>
<feature type="compositionally biased region" description="Basic and acidic residues" evidence="1">
    <location>
        <begin position="1"/>
        <end position="34"/>
    </location>
</feature>
<comment type="caution">
    <text evidence="2">The sequence shown here is derived from an EMBL/GenBank/DDBJ whole genome shotgun (WGS) entry which is preliminary data.</text>
</comment>
<feature type="region of interest" description="Disordered" evidence="1">
    <location>
        <begin position="1"/>
        <end position="53"/>
    </location>
</feature>
<protein>
    <submittedName>
        <fullName evidence="2">Uncharacterized protein</fullName>
    </submittedName>
</protein>
<proteinExistence type="predicted"/>
<evidence type="ECO:0000256" key="1">
    <source>
        <dbReference type="SAM" id="MobiDB-lite"/>
    </source>
</evidence>
<feature type="non-terminal residue" evidence="2">
    <location>
        <position position="1"/>
    </location>
</feature>
<evidence type="ECO:0000313" key="3">
    <source>
        <dbReference type="Proteomes" id="UP000257109"/>
    </source>
</evidence>
<organism evidence="2 3">
    <name type="scientific">Mucuna pruriens</name>
    <name type="common">Velvet bean</name>
    <name type="synonym">Dolichos pruriens</name>
    <dbReference type="NCBI Taxonomy" id="157652"/>
    <lineage>
        <taxon>Eukaryota</taxon>
        <taxon>Viridiplantae</taxon>
        <taxon>Streptophyta</taxon>
        <taxon>Embryophyta</taxon>
        <taxon>Tracheophyta</taxon>
        <taxon>Spermatophyta</taxon>
        <taxon>Magnoliopsida</taxon>
        <taxon>eudicotyledons</taxon>
        <taxon>Gunneridae</taxon>
        <taxon>Pentapetalae</taxon>
        <taxon>rosids</taxon>
        <taxon>fabids</taxon>
        <taxon>Fabales</taxon>
        <taxon>Fabaceae</taxon>
        <taxon>Papilionoideae</taxon>
        <taxon>50 kb inversion clade</taxon>
        <taxon>NPAAA clade</taxon>
        <taxon>indigoferoid/millettioid clade</taxon>
        <taxon>Phaseoleae</taxon>
        <taxon>Mucuna</taxon>
    </lineage>
</organism>
<dbReference type="EMBL" id="QJKJ01010868">
    <property type="protein sequence ID" value="RDX72541.1"/>
    <property type="molecule type" value="Genomic_DNA"/>
</dbReference>
<dbReference type="AlphaFoldDB" id="A0A371F2L6"/>
<name>A0A371F2L6_MUCPR</name>
<evidence type="ECO:0000313" key="2">
    <source>
        <dbReference type="EMBL" id="RDX72541.1"/>
    </source>
</evidence>
<keyword evidence="3" id="KW-1185">Reference proteome</keyword>